<name>A0A6J5QM15_9CAUD</name>
<protein>
    <submittedName>
        <fullName evidence="2">Uncharacterized protein</fullName>
    </submittedName>
</protein>
<proteinExistence type="predicted"/>
<dbReference type="EMBL" id="LR797017">
    <property type="protein sequence ID" value="CAB4181895.1"/>
    <property type="molecule type" value="Genomic_DNA"/>
</dbReference>
<dbReference type="EMBL" id="LR796842">
    <property type="protein sequence ID" value="CAB4169404.1"/>
    <property type="molecule type" value="Genomic_DNA"/>
</dbReference>
<reference evidence="2" key="1">
    <citation type="submission" date="2020-05" db="EMBL/GenBank/DDBJ databases">
        <authorList>
            <person name="Chiriac C."/>
            <person name="Salcher M."/>
            <person name="Ghai R."/>
            <person name="Kavagutti S V."/>
        </authorList>
    </citation>
    <scope>NUCLEOTIDE SEQUENCE</scope>
</reference>
<evidence type="ECO:0000313" key="1">
    <source>
        <dbReference type="EMBL" id="CAB4169404.1"/>
    </source>
</evidence>
<evidence type="ECO:0000313" key="2">
    <source>
        <dbReference type="EMBL" id="CAB4181895.1"/>
    </source>
</evidence>
<evidence type="ECO:0000313" key="4">
    <source>
        <dbReference type="EMBL" id="CAB4211727.1"/>
    </source>
</evidence>
<sequence>MAFIVADRVQETTTTTGTGSIALGGAVTGYQAFSAVLATSDTTYYTIADQTGSNWEVGVGTFTSPSTLARTTILSSSNSGSAVTFAAGTKNVFITYAAGKAVVKDVSGIIVSPSVSALTVNDGYTEETATANTSTAYTIALSGGTLQILTLTGNCTFTFPTATAGQSFMLFLKQDATGGRTATWPSSVKWPASIAPTITSTASKGDKFVFTADGTNWLGSVAGLNYL</sequence>
<accession>A0A6J5QM15</accession>
<dbReference type="EMBL" id="LR797379">
    <property type="protein sequence ID" value="CAB4211727.1"/>
    <property type="molecule type" value="Genomic_DNA"/>
</dbReference>
<dbReference type="EMBL" id="LR797245">
    <property type="protein sequence ID" value="CAB4195338.1"/>
    <property type="molecule type" value="Genomic_DNA"/>
</dbReference>
<organism evidence="2">
    <name type="scientific">uncultured Caudovirales phage</name>
    <dbReference type="NCBI Taxonomy" id="2100421"/>
    <lineage>
        <taxon>Viruses</taxon>
        <taxon>Duplodnaviria</taxon>
        <taxon>Heunggongvirae</taxon>
        <taxon>Uroviricota</taxon>
        <taxon>Caudoviricetes</taxon>
        <taxon>Peduoviridae</taxon>
        <taxon>Maltschvirus</taxon>
        <taxon>Maltschvirus maltsch</taxon>
    </lineage>
</organism>
<evidence type="ECO:0000313" key="3">
    <source>
        <dbReference type="EMBL" id="CAB4195338.1"/>
    </source>
</evidence>
<gene>
    <name evidence="2" type="ORF">UFOVP1070_78</name>
    <name evidence="3" type="ORF">UFOVP1302_5</name>
    <name evidence="4" type="ORF">UFOVP1416_26</name>
    <name evidence="1" type="ORF">UFOVP895_8</name>
</gene>